<organism evidence="3 4">
    <name type="scientific">Cercospora kikuchii</name>
    <dbReference type="NCBI Taxonomy" id="84275"/>
    <lineage>
        <taxon>Eukaryota</taxon>
        <taxon>Fungi</taxon>
        <taxon>Dikarya</taxon>
        <taxon>Ascomycota</taxon>
        <taxon>Pezizomycotina</taxon>
        <taxon>Dothideomycetes</taxon>
        <taxon>Dothideomycetidae</taxon>
        <taxon>Mycosphaerellales</taxon>
        <taxon>Mycosphaerellaceae</taxon>
        <taxon>Cercospora</taxon>
    </lineage>
</organism>
<dbReference type="GO" id="GO:0006457">
    <property type="term" value="P:protein folding"/>
    <property type="evidence" value="ECO:0007669"/>
    <property type="project" value="TreeGrafter"/>
</dbReference>
<dbReference type="CDD" id="cd02961">
    <property type="entry name" value="PDI_a_family"/>
    <property type="match status" value="1"/>
</dbReference>
<feature type="signal peptide" evidence="1">
    <location>
        <begin position="1"/>
        <end position="16"/>
    </location>
</feature>
<comment type="caution">
    <text evidence="3">The sequence shown here is derived from an EMBL/GenBank/DDBJ whole genome shotgun (WGS) entry which is preliminary data.</text>
</comment>
<protein>
    <recommendedName>
        <fullName evidence="2">Thioredoxin domain-containing protein</fullName>
    </recommendedName>
</protein>
<reference evidence="3 4" key="1">
    <citation type="submission" date="2021-01" db="EMBL/GenBank/DDBJ databases">
        <title>Cercospora kikuchii MAFF 305040 whole genome shotgun sequence.</title>
        <authorList>
            <person name="Kashiwa T."/>
            <person name="Suzuki T."/>
        </authorList>
    </citation>
    <scope>NUCLEOTIDE SEQUENCE [LARGE SCALE GENOMIC DNA]</scope>
    <source>
        <strain evidence="3 4">MAFF 305040</strain>
    </source>
</reference>
<dbReference type="InterPro" id="IPR013766">
    <property type="entry name" value="Thioredoxin_domain"/>
</dbReference>
<accession>A0A9P3CS99</accession>
<feature type="domain" description="Thioredoxin" evidence="2">
    <location>
        <begin position="10"/>
        <end position="126"/>
    </location>
</feature>
<dbReference type="GeneID" id="68296381"/>
<name>A0A9P3CS99_9PEZI</name>
<dbReference type="PROSITE" id="PS51352">
    <property type="entry name" value="THIOREDOXIN_2"/>
    <property type="match status" value="1"/>
</dbReference>
<evidence type="ECO:0000313" key="3">
    <source>
        <dbReference type="EMBL" id="GIZ47721.1"/>
    </source>
</evidence>
<sequence length="446" mass="50720">MHLKRLLIALPILVSAEVHRLTQATFTPLIEQHDTVLVNFGVPWCGHCKLLEPHYEIAAAFLADHNVVLATVDCTTRLLEEDDLCHDIKAYPTLRIYHGTTKSFEPYEGRRKSSDDIISAMTNGAFPTSSSQNGTNAEIHKERPAIYDTPLDISPDSTAPNAILTAEDSLSALVKLALPGLSIPLSSSAELSYSSSLLLNFSVSDSGKHLLLNGELLALRVPDPSRPRLISAPQVPLTSNITEQKGETFTNYVELDYEFWANNRDDPNIIYYNYYPKIYLNLIGARVSEGKNAFHDILLDSLDQKYVEIQLHDPEARPSGDPNVSYTIIHAKLLDRAADYVPPHPDDKPCSRWSWRCADFGDPPWYRYIWRQNFDEYGRIGSMRRNVLMRWKRIKDIAWNMPWTIQAICVLALGYKIHSLWRNKGKRQLLLPLWQTKEPQVKKSVK</sequence>
<gene>
    <name evidence="3" type="ORF">CKM354_001080600</name>
</gene>
<keyword evidence="4" id="KW-1185">Reference proteome</keyword>
<dbReference type="OrthoDB" id="3917128at2759"/>
<evidence type="ECO:0000256" key="1">
    <source>
        <dbReference type="SAM" id="SignalP"/>
    </source>
</evidence>
<dbReference type="InterPro" id="IPR051063">
    <property type="entry name" value="PDI"/>
</dbReference>
<dbReference type="Gene3D" id="3.40.30.10">
    <property type="entry name" value="Glutaredoxin"/>
    <property type="match status" value="1"/>
</dbReference>
<dbReference type="SUPFAM" id="SSF52833">
    <property type="entry name" value="Thioredoxin-like"/>
    <property type="match status" value="1"/>
</dbReference>
<dbReference type="InterPro" id="IPR036249">
    <property type="entry name" value="Thioredoxin-like_sf"/>
</dbReference>
<dbReference type="Pfam" id="PF00085">
    <property type="entry name" value="Thioredoxin"/>
    <property type="match status" value="1"/>
</dbReference>
<dbReference type="AlphaFoldDB" id="A0A9P3CS99"/>
<keyword evidence="1" id="KW-0732">Signal</keyword>
<dbReference type="GO" id="GO:0005783">
    <property type="term" value="C:endoplasmic reticulum"/>
    <property type="evidence" value="ECO:0007669"/>
    <property type="project" value="TreeGrafter"/>
</dbReference>
<dbReference type="Proteomes" id="UP000825890">
    <property type="component" value="Unassembled WGS sequence"/>
</dbReference>
<proteinExistence type="predicted"/>
<evidence type="ECO:0000313" key="4">
    <source>
        <dbReference type="Proteomes" id="UP000825890"/>
    </source>
</evidence>
<dbReference type="RefSeq" id="XP_044662208.1">
    <property type="nucleotide sequence ID" value="XM_044806273.1"/>
</dbReference>
<dbReference type="EMBL" id="BOLY01000007">
    <property type="protein sequence ID" value="GIZ47721.1"/>
    <property type="molecule type" value="Genomic_DNA"/>
</dbReference>
<dbReference type="GO" id="GO:0003756">
    <property type="term" value="F:protein disulfide isomerase activity"/>
    <property type="evidence" value="ECO:0007669"/>
    <property type="project" value="TreeGrafter"/>
</dbReference>
<feature type="chain" id="PRO_5040347171" description="Thioredoxin domain-containing protein" evidence="1">
    <location>
        <begin position="17"/>
        <end position="446"/>
    </location>
</feature>
<dbReference type="PANTHER" id="PTHR45672">
    <property type="entry name" value="PROTEIN DISULFIDE-ISOMERASE C17H9.14C-RELATED"/>
    <property type="match status" value="1"/>
</dbReference>
<evidence type="ECO:0000259" key="2">
    <source>
        <dbReference type="PROSITE" id="PS51352"/>
    </source>
</evidence>